<proteinExistence type="predicted"/>
<protein>
    <submittedName>
        <fullName evidence="2">Uncharacterized protein</fullName>
    </submittedName>
</protein>
<name>A0A251US50_HELAN</name>
<sequence>MGISSSKGRERQGWHPMTAKSTNLLLLLPLFIQWSHSHLITIRWFMTSAHLPNKRSKLVHRVFPRPINLLCFARFHFVSILYWSYNTFYKKLLRGRATTWACISGRRFRELLNKPEAL</sequence>
<feature type="transmembrane region" description="Helical" evidence="1">
    <location>
        <begin position="67"/>
        <end position="85"/>
    </location>
</feature>
<organism evidence="2 3">
    <name type="scientific">Helianthus annuus</name>
    <name type="common">Common sunflower</name>
    <dbReference type="NCBI Taxonomy" id="4232"/>
    <lineage>
        <taxon>Eukaryota</taxon>
        <taxon>Viridiplantae</taxon>
        <taxon>Streptophyta</taxon>
        <taxon>Embryophyta</taxon>
        <taxon>Tracheophyta</taxon>
        <taxon>Spermatophyta</taxon>
        <taxon>Magnoliopsida</taxon>
        <taxon>eudicotyledons</taxon>
        <taxon>Gunneridae</taxon>
        <taxon>Pentapetalae</taxon>
        <taxon>asterids</taxon>
        <taxon>campanulids</taxon>
        <taxon>Asterales</taxon>
        <taxon>Asteraceae</taxon>
        <taxon>Asteroideae</taxon>
        <taxon>Heliantheae alliance</taxon>
        <taxon>Heliantheae</taxon>
        <taxon>Helianthus</taxon>
    </lineage>
</organism>
<gene>
    <name evidence="2" type="ORF">HannXRQ_Chr05g0149211</name>
</gene>
<feature type="transmembrane region" description="Helical" evidence="1">
    <location>
        <begin position="24"/>
        <end position="46"/>
    </location>
</feature>
<accession>A0A251US50</accession>
<evidence type="ECO:0000313" key="3">
    <source>
        <dbReference type="Proteomes" id="UP000215914"/>
    </source>
</evidence>
<dbReference type="Proteomes" id="UP000215914">
    <property type="component" value="Chromosome 5"/>
</dbReference>
<evidence type="ECO:0000313" key="2">
    <source>
        <dbReference type="EMBL" id="OTG25582.1"/>
    </source>
</evidence>
<dbReference type="AlphaFoldDB" id="A0A251US50"/>
<keyword evidence="1" id="KW-0472">Membrane</keyword>
<keyword evidence="1" id="KW-0812">Transmembrane</keyword>
<evidence type="ECO:0000256" key="1">
    <source>
        <dbReference type="SAM" id="Phobius"/>
    </source>
</evidence>
<dbReference type="EMBL" id="CM007894">
    <property type="protein sequence ID" value="OTG25582.1"/>
    <property type="molecule type" value="Genomic_DNA"/>
</dbReference>
<keyword evidence="1" id="KW-1133">Transmembrane helix</keyword>
<dbReference type="InParanoid" id="A0A251US50"/>
<reference evidence="3" key="1">
    <citation type="journal article" date="2017" name="Nature">
        <title>The sunflower genome provides insights into oil metabolism, flowering and Asterid evolution.</title>
        <authorList>
            <person name="Badouin H."/>
            <person name="Gouzy J."/>
            <person name="Grassa C.J."/>
            <person name="Murat F."/>
            <person name="Staton S.E."/>
            <person name="Cottret L."/>
            <person name="Lelandais-Briere C."/>
            <person name="Owens G.L."/>
            <person name="Carrere S."/>
            <person name="Mayjonade B."/>
            <person name="Legrand L."/>
            <person name="Gill N."/>
            <person name="Kane N.C."/>
            <person name="Bowers J.E."/>
            <person name="Hubner S."/>
            <person name="Bellec A."/>
            <person name="Berard A."/>
            <person name="Berges H."/>
            <person name="Blanchet N."/>
            <person name="Boniface M.C."/>
            <person name="Brunel D."/>
            <person name="Catrice O."/>
            <person name="Chaidir N."/>
            <person name="Claudel C."/>
            <person name="Donnadieu C."/>
            <person name="Faraut T."/>
            <person name="Fievet G."/>
            <person name="Helmstetter N."/>
            <person name="King M."/>
            <person name="Knapp S.J."/>
            <person name="Lai Z."/>
            <person name="Le Paslier M.C."/>
            <person name="Lippi Y."/>
            <person name="Lorenzon L."/>
            <person name="Mandel J.R."/>
            <person name="Marage G."/>
            <person name="Marchand G."/>
            <person name="Marquand E."/>
            <person name="Bret-Mestries E."/>
            <person name="Morien E."/>
            <person name="Nambeesan S."/>
            <person name="Nguyen T."/>
            <person name="Pegot-Espagnet P."/>
            <person name="Pouilly N."/>
            <person name="Raftis F."/>
            <person name="Sallet E."/>
            <person name="Schiex T."/>
            <person name="Thomas J."/>
            <person name="Vandecasteele C."/>
            <person name="Vares D."/>
            <person name="Vear F."/>
            <person name="Vautrin S."/>
            <person name="Crespi M."/>
            <person name="Mangin B."/>
            <person name="Burke J.M."/>
            <person name="Salse J."/>
            <person name="Munos S."/>
            <person name="Vincourt P."/>
            <person name="Rieseberg L.H."/>
            <person name="Langlade N.B."/>
        </authorList>
    </citation>
    <scope>NUCLEOTIDE SEQUENCE [LARGE SCALE GENOMIC DNA]</scope>
    <source>
        <strain evidence="3">cv. SF193</strain>
    </source>
</reference>
<keyword evidence="3" id="KW-1185">Reference proteome</keyword>